<organism evidence="2 3">
    <name type="scientific">Celeribacter baekdonensis</name>
    <dbReference type="NCBI Taxonomy" id="875171"/>
    <lineage>
        <taxon>Bacteria</taxon>
        <taxon>Pseudomonadati</taxon>
        <taxon>Pseudomonadota</taxon>
        <taxon>Alphaproteobacteria</taxon>
        <taxon>Rhodobacterales</taxon>
        <taxon>Roseobacteraceae</taxon>
        <taxon>Celeribacter</taxon>
    </lineage>
</organism>
<dbReference type="CDD" id="cd16831">
    <property type="entry name" value="HemS-like_C"/>
    <property type="match status" value="1"/>
</dbReference>
<evidence type="ECO:0000313" key="2">
    <source>
        <dbReference type="EMBL" id="SDF03672.1"/>
    </source>
</evidence>
<sequence>MTELLPEHLPNPLTAPLTASAIRSAKTDATKIRDRDLAEKLGISEAQLVAAFAGTHGAHRVTRIAHHPDEVLPRVKELGEVMALTRNASCVHERVGTFLDYRAGPHASMVLGPDIDTRIFPKHWAFGYAIEVPTESGTRKSLQFFDHAGDALQKIYLRESSNHAAWAPLVSDLALEDQSDTLTVSPRAPAQGAKMNMDKRDVLLSEWAKMSDTHQFNRITAKLGMNRLGAYRAALGEPWVRPVAPDSVEPFMTAVSKAAQKVILFVGNPGNIQIHWGKLETIKVMGPWLNVLDPMFNLHLRADHVAEAYVVEKPTKRGPAISLEAFDVQGDLIFQCFGQRDGDTDDLATWHGILADLPTREEALV</sequence>
<feature type="domain" description="Haemin-degrading HemS/ChuX" evidence="1">
    <location>
        <begin position="42"/>
        <end position="173"/>
    </location>
</feature>
<gene>
    <name evidence="2" type="ORF">SAMN04488117_10268</name>
</gene>
<dbReference type="Proteomes" id="UP000182284">
    <property type="component" value="Unassembled WGS sequence"/>
</dbReference>
<dbReference type="GO" id="GO:0006826">
    <property type="term" value="P:iron ion transport"/>
    <property type="evidence" value="ECO:0007669"/>
    <property type="project" value="InterPro"/>
</dbReference>
<evidence type="ECO:0000313" key="3">
    <source>
        <dbReference type="Proteomes" id="UP000182284"/>
    </source>
</evidence>
<accession>A0A1G7HTA4</accession>
<dbReference type="SUPFAM" id="SSF144064">
    <property type="entry name" value="Heme iron utilization protein-like"/>
    <property type="match status" value="1"/>
</dbReference>
<dbReference type="RefSeq" id="WP_074641666.1">
    <property type="nucleotide sequence ID" value="NZ_FNBL01000002.1"/>
</dbReference>
<dbReference type="AlphaFoldDB" id="A0A1G7HTA4"/>
<dbReference type="EMBL" id="FNBL01000002">
    <property type="protein sequence ID" value="SDF03672.1"/>
    <property type="molecule type" value="Genomic_DNA"/>
</dbReference>
<name>A0A1G7HTA4_9RHOB</name>
<dbReference type="Pfam" id="PF05171">
    <property type="entry name" value="HemS"/>
    <property type="match status" value="2"/>
</dbReference>
<dbReference type="InterPro" id="IPR007845">
    <property type="entry name" value="HemS/ChuX_dom"/>
</dbReference>
<evidence type="ECO:0000259" key="1">
    <source>
        <dbReference type="Pfam" id="PF05171"/>
    </source>
</evidence>
<reference evidence="2 3" key="1">
    <citation type="submission" date="2016-10" db="EMBL/GenBank/DDBJ databases">
        <authorList>
            <person name="de Groot N.N."/>
        </authorList>
    </citation>
    <scope>NUCLEOTIDE SEQUENCE [LARGE SCALE GENOMIC DNA]</scope>
    <source>
        <strain evidence="2 3">DSM 27375</strain>
    </source>
</reference>
<protein>
    <submittedName>
        <fullName evidence="2">Putative hemin transport protein</fullName>
    </submittedName>
</protein>
<dbReference type="Gene3D" id="3.40.1570.10">
    <property type="entry name" value="HemS/ChuS/ChuX like domains"/>
    <property type="match status" value="2"/>
</dbReference>
<proteinExistence type="predicted"/>
<feature type="domain" description="Haemin-degrading HemS/ChuX" evidence="1">
    <location>
        <begin position="224"/>
        <end position="357"/>
    </location>
</feature>
<dbReference type="CDD" id="cd16830">
    <property type="entry name" value="HemS-like_N"/>
    <property type="match status" value="1"/>
</dbReference>
<dbReference type="InterPro" id="IPR053733">
    <property type="entry name" value="Heme_Transport_Util_sf"/>
</dbReference>